<evidence type="ECO:0000256" key="1">
    <source>
        <dbReference type="SAM" id="Coils"/>
    </source>
</evidence>
<sequence length="808" mass="93557">MYIKREERKDKQASSSPANQFFEIDFIKNIVNSNSGYVPSTQLTTMREVTRKVDRRKLLEDASRAFDSKDALILRANFLFEAVLLGDFYQLSLGKSSVSVHESFSRSNLINYLKPYHILNTNDLNVLEEIINDVKNIKIEKIVSTDTGVSAHYVLSIQCPDKKNYKFKINDISLLGQMITQIVTPHIYAPYIDEEETDTPKFLGNFLTKYAHSGFENIFNGHFSLNSGSVPFYKIYKENSDKENENLLSAYGYLEIAYYLLTQENVSNKDYNEAKHFFAKAVFSFNKFYFSRGNMSTHLAYIVSPMLATMNLLANKEKNMDIAECIKILEAASIFRDVFSDKMKDIYQDKLEQVSFEFLSESAKLEQLCRDVVNQIKNSQSMPLANLFFNAKNIPLEIKSDLLDGLKLTNEEKKSMLRNLVMQADTLWYQADIKEKYRMISKIYQPFIELMDTKELEFLLQSSNTSTEIKAMICRDLIHRTNMADVNAVDYLINLINDFRCTLKEVKLDEYSLKDKDELYGSLYKLLGLQMNFAMEFDEPVLTDEYLDKLIVQWRQFPNEKKQEQVQEKLIEKAVQRPGLFSQTEYQRMQLRQVQKEKAIKYYLEAVPHVLHQLSGEVDQAEGLLAKLKESLSHVRDKEEFHSSFFPDKADTDQLESPLIANVNSSLVLMKELEGKFKKINDTIADLKAKSHPQAAEQYDPLKENVQQKISAAKASTAYKLDVQIIRVEKLLAETNNKFSQLSTQLILKNSSLKDIYNDFLKPAEKTYVEMEKLAEKYLELARALDDIMEDSIKRENNQEYYPIQSPS</sequence>
<dbReference type="GeneID" id="98065944"/>
<comment type="caution">
    <text evidence="3">The sequence shown here is derived from an EMBL/GenBank/DDBJ whole genome shotgun (WGS) entry which is preliminary data.</text>
</comment>
<keyword evidence="1" id="KW-0175">Coiled coil</keyword>
<dbReference type="EMBL" id="NBTX02000004">
    <property type="protein sequence ID" value="PNL61727.1"/>
    <property type="molecule type" value="Genomic_DNA"/>
</dbReference>
<keyword evidence="4" id="KW-1185">Reference proteome</keyword>
<evidence type="ECO:0000313" key="3">
    <source>
        <dbReference type="EMBL" id="PNL61727.1"/>
    </source>
</evidence>
<feature type="coiled-coil region" evidence="1">
    <location>
        <begin position="611"/>
        <end position="638"/>
    </location>
</feature>
<gene>
    <name evidence="3" type="ORF">A6J39_011205</name>
</gene>
<dbReference type="PROSITE" id="PS50168">
    <property type="entry name" value="DED"/>
    <property type="match status" value="1"/>
</dbReference>
<evidence type="ECO:0000259" key="2">
    <source>
        <dbReference type="PROSITE" id="PS50168"/>
    </source>
</evidence>
<dbReference type="RefSeq" id="WP_019232253.1">
    <property type="nucleotide sequence ID" value="NZ_CAAAHR010000014.1"/>
</dbReference>
<dbReference type="InterPro" id="IPR001875">
    <property type="entry name" value="DED_dom"/>
</dbReference>
<evidence type="ECO:0000313" key="4">
    <source>
        <dbReference type="Proteomes" id="UP000192511"/>
    </source>
</evidence>
<protein>
    <recommendedName>
        <fullName evidence="2">DED domain-containing protein</fullName>
    </recommendedName>
</protein>
<dbReference type="Proteomes" id="UP000192511">
    <property type="component" value="Unassembled WGS sequence"/>
</dbReference>
<feature type="domain" description="DED" evidence="2">
    <location>
        <begin position="54"/>
        <end position="145"/>
    </location>
</feature>
<organism evidence="3 4">
    <name type="scientific">Legionella anisa</name>
    <dbReference type="NCBI Taxonomy" id="28082"/>
    <lineage>
        <taxon>Bacteria</taxon>
        <taxon>Pseudomonadati</taxon>
        <taxon>Pseudomonadota</taxon>
        <taxon>Gammaproteobacteria</taxon>
        <taxon>Legionellales</taxon>
        <taxon>Legionellaceae</taxon>
        <taxon>Legionella</taxon>
    </lineage>
</organism>
<dbReference type="AlphaFoldDB" id="A0AAX0WSX5"/>
<reference evidence="3" key="1">
    <citation type="submission" date="2017-12" db="EMBL/GenBank/DDBJ databases">
        <title>FDA dAtabase for Regulatory Grade micrObial Sequences (FDA-ARGOS): Supporting development and validation of Infectious Disease Dx tests.</title>
        <authorList>
            <person name="Kerrigan L."/>
            <person name="Tallon L.J."/>
            <person name="Sadzewicz L."/>
            <person name="Sengamalay N."/>
            <person name="Ott S."/>
            <person name="Godinez A."/>
            <person name="Nagaraj S."/>
            <person name="Vavikolanu K."/>
            <person name="Vyas G."/>
            <person name="Nadendla S."/>
            <person name="Aluvathingal J."/>
            <person name="Sichtig H."/>
        </authorList>
    </citation>
    <scope>NUCLEOTIDE SEQUENCE [LARGE SCALE GENOMIC DNA]</scope>
    <source>
        <strain evidence="3">FDAARGOS_200</strain>
    </source>
</reference>
<accession>A0AAX0WSX5</accession>
<name>A0AAX0WSX5_9GAMM</name>
<proteinExistence type="predicted"/>